<dbReference type="GO" id="GO:0140359">
    <property type="term" value="F:ABC-type transporter activity"/>
    <property type="evidence" value="ECO:0007669"/>
    <property type="project" value="InterPro"/>
</dbReference>
<organism evidence="8 9">
    <name type="scientific">Hydrogenibacillus schlegelii</name>
    <name type="common">Bacillus schlegelii</name>
    <dbReference type="NCBI Taxonomy" id="1484"/>
    <lineage>
        <taxon>Bacteria</taxon>
        <taxon>Bacillati</taxon>
        <taxon>Bacillota</taxon>
        <taxon>Bacilli</taxon>
        <taxon>Bacillales</taxon>
        <taxon>Bacillales Family X. Incertae Sedis</taxon>
        <taxon>Hydrogenibacillus</taxon>
    </lineage>
</organism>
<dbReference type="InterPro" id="IPR013525">
    <property type="entry name" value="ABC2_TM"/>
</dbReference>
<dbReference type="EMBL" id="JAHHQF010000014">
    <property type="protein sequence ID" value="MBT9281131.1"/>
    <property type="molecule type" value="Genomic_DNA"/>
</dbReference>
<evidence type="ECO:0000256" key="4">
    <source>
        <dbReference type="ARBA" id="ARBA00022989"/>
    </source>
</evidence>
<evidence type="ECO:0000313" key="9">
    <source>
        <dbReference type="Proteomes" id="UP000748108"/>
    </source>
</evidence>
<sequence>RFGLGAMRKQKIGVLSKGNQQKVQFIAAVLHDPVSHRSLEVSDGGNSQENLRIASGITTLFVLFFYIIIGEGLFSLVAEITKEKSSRFIELVIPSVSPIGFMFAKIIGYLGFFIIQYIAIGLILFIMKRMGTVNIFEEEIDISKIPIELVLYAALLFILGYLFYAAIGAVVGSMASRVEDSAVAASIVMLPFLFALLITTPAFAMPDAALVRVLSWVPPFTPLLLFVRIALGDISWWEIVGEVGLLGLSTIVLLFVAARIFRRTILNYEGVSWGRFWSLLMDRE</sequence>
<dbReference type="AlphaFoldDB" id="A0A947CZ36"/>
<accession>A0A947CZ36</accession>
<comment type="caution">
    <text evidence="8">The sequence shown here is derived from an EMBL/GenBank/DDBJ whole genome shotgun (WGS) entry which is preliminary data.</text>
</comment>
<proteinExistence type="predicted"/>
<keyword evidence="4 6" id="KW-1133">Transmembrane helix</keyword>
<feature type="transmembrane region" description="Helical" evidence="6">
    <location>
        <begin position="243"/>
        <end position="261"/>
    </location>
</feature>
<comment type="subcellular location">
    <subcellularLocation>
        <location evidence="1">Cell membrane</location>
        <topology evidence="1">Multi-pass membrane protein</topology>
    </subcellularLocation>
</comment>
<keyword evidence="2" id="KW-1003">Cell membrane</keyword>
<evidence type="ECO:0000256" key="2">
    <source>
        <dbReference type="ARBA" id="ARBA00022475"/>
    </source>
</evidence>
<gene>
    <name evidence="8" type="ORF">KM312_00410</name>
</gene>
<evidence type="ECO:0000256" key="5">
    <source>
        <dbReference type="ARBA" id="ARBA00023136"/>
    </source>
</evidence>
<evidence type="ECO:0000256" key="1">
    <source>
        <dbReference type="ARBA" id="ARBA00004651"/>
    </source>
</evidence>
<reference evidence="8" key="1">
    <citation type="journal article" date="2021" name="Microbiology">
        <title>Metagenomic Analysis of the Microbial Community in the Underground Coal Fire Area (Kemerovo Region, Russia) Revealed Predominance of Thermophilic Members of the Phyla Deinococcus-thermus, Aquificae, and Firmicutes.</title>
        <authorList>
            <person name="Kadnikov V."/>
            <person name="Mardanov A.V."/>
            <person name="Beletsky A.V."/>
            <person name="Karnachuk O.V."/>
            <person name="Ravin N.V."/>
        </authorList>
    </citation>
    <scope>NUCLEOTIDE SEQUENCE</scope>
    <source>
        <strain evidence="8">RBS10-49</strain>
    </source>
</reference>
<dbReference type="PANTHER" id="PTHR30294">
    <property type="entry name" value="MEMBRANE COMPONENT OF ABC TRANSPORTER YHHJ-RELATED"/>
    <property type="match status" value="1"/>
</dbReference>
<dbReference type="PANTHER" id="PTHR30294:SF29">
    <property type="entry name" value="MULTIDRUG ABC TRANSPORTER PERMEASE YBHS-RELATED"/>
    <property type="match status" value="1"/>
</dbReference>
<feature type="transmembrane region" description="Helical" evidence="6">
    <location>
        <begin position="106"/>
        <end position="128"/>
    </location>
</feature>
<feature type="transmembrane region" description="Helical" evidence="6">
    <location>
        <begin position="216"/>
        <end position="237"/>
    </location>
</feature>
<dbReference type="InterPro" id="IPR051449">
    <property type="entry name" value="ABC-2_transporter_component"/>
</dbReference>
<feature type="transmembrane region" description="Helical" evidence="6">
    <location>
        <begin position="57"/>
        <end position="78"/>
    </location>
</feature>
<keyword evidence="5 6" id="KW-0472">Membrane</keyword>
<feature type="transmembrane region" description="Helical" evidence="6">
    <location>
        <begin position="149"/>
        <end position="171"/>
    </location>
</feature>
<feature type="transmembrane region" description="Helical" evidence="6">
    <location>
        <begin position="183"/>
        <end position="204"/>
    </location>
</feature>
<dbReference type="Proteomes" id="UP000748108">
    <property type="component" value="Unassembled WGS sequence"/>
</dbReference>
<evidence type="ECO:0000256" key="3">
    <source>
        <dbReference type="ARBA" id="ARBA00022692"/>
    </source>
</evidence>
<evidence type="ECO:0000259" key="7">
    <source>
        <dbReference type="Pfam" id="PF12698"/>
    </source>
</evidence>
<evidence type="ECO:0000256" key="6">
    <source>
        <dbReference type="SAM" id="Phobius"/>
    </source>
</evidence>
<name>A0A947CZ36_HYDSH</name>
<dbReference type="GO" id="GO:0005886">
    <property type="term" value="C:plasma membrane"/>
    <property type="evidence" value="ECO:0007669"/>
    <property type="project" value="UniProtKB-SubCell"/>
</dbReference>
<protein>
    <submittedName>
        <fullName evidence="8">ABC transporter permease</fullName>
    </submittedName>
</protein>
<evidence type="ECO:0000313" key="8">
    <source>
        <dbReference type="EMBL" id="MBT9281131.1"/>
    </source>
</evidence>
<feature type="non-terminal residue" evidence="8">
    <location>
        <position position="1"/>
    </location>
</feature>
<keyword evidence="3 6" id="KW-0812">Transmembrane</keyword>
<feature type="domain" description="ABC-2 type transporter transmembrane" evidence="7">
    <location>
        <begin position="30"/>
        <end position="258"/>
    </location>
</feature>
<dbReference type="Pfam" id="PF12698">
    <property type="entry name" value="ABC2_membrane_3"/>
    <property type="match status" value="1"/>
</dbReference>